<dbReference type="InterPro" id="IPR017847">
    <property type="entry name" value="T6SS_RhsGE_Vgr_subset"/>
</dbReference>
<dbReference type="InterPro" id="IPR018769">
    <property type="entry name" value="VgrG2_DUF2345"/>
</dbReference>
<dbReference type="Pfam" id="PF13296">
    <property type="entry name" value="T6SS_Vgr"/>
    <property type="match status" value="1"/>
</dbReference>
<dbReference type="SUPFAM" id="SSF69279">
    <property type="entry name" value="Phage tail proteins"/>
    <property type="match status" value="2"/>
</dbReference>
<dbReference type="InterPro" id="IPR028244">
    <property type="entry name" value="T6SS_Rhs_Vgr_dom"/>
</dbReference>
<dbReference type="Pfam" id="PF04717">
    <property type="entry name" value="Phage_base_V"/>
    <property type="match status" value="1"/>
</dbReference>
<evidence type="ECO:0000259" key="4">
    <source>
        <dbReference type="Pfam" id="PF13296"/>
    </source>
</evidence>
<dbReference type="Pfam" id="PF10106">
    <property type="entry name" value="DUF2345"/>
    <property type="match status" value="1"/>
</dbReference>
<protein>
    <submittedName>
        <fullName evidence="5">Type VI secretion system Vgr family protein</fullName>
    </submittedName>
</protein>
<sequence length="820" mass="90643">MHETFQALNRLMQSQEQRRFLRLHFPHQDAPAARFAVHQIEAEESLSRDFSFKVELLSDEPGLSLKEMQGKLLNVAMVRSDGSLRYFSGYVFGFRRLHSDGALTLYEAWLGPWLKFLALRKDNYLFHGKTLREQSESIFSDYSFYPRWAWQVSGEDPPMTDACQFNETDFNYLCRRWEAAGWHYFYRHDEQGHTLVVASDSSRCLAIDCGPEVRFHDQGGANEEDGIHRWACAREMMPASVALSSFNFKDPRPVWRDAPTLNQQGCVPHVESYEYAGAYGFRNADAGYEMAKLRMEEVEAIAKFYQGEGNCRYIEPGRYFRLVDHFNHGPHGRSDATGKDDFLILSVKHKAVNNVLQRESSERPRYEQWLTCTRRSIPWRPGRQFNSEDTRILAPQTATVVGPSGPDSIHTDEYGRVRVQFHWDRIGSNDDRSSAWIRVAGPWAGAELGSAAIPRVGSEVVVHWLSGDPDRPIILAAVANRWNMPPWTLPEQRALSGLRSRELAPGTGNAPGGRGNHLILDDTTEQLQVQLKSDHQCSQLSLGHIVRIERTQGREEARGEGWELATNAWGVARAGRGMLITTEARRNAGGPAKDLGETAQRLSLAQQALERHADFAEQCGALVSGEWSDMAAALHKQNNAISGKGSVAGSAAFPEFVTPQLVLASPVGIAASTDGSTHLSSTEHTVVSTGGSVAVTAGNSFFASVRNSLRLLVHRAGMKLIAAAGNIDMQALSDSIHLLAKLKITQTAGQITITAKEEILINGGGSYARFSGDGVEFGTSGDFIVHAANHEFTSPKSMNAQLVIPAQGGFDNAGAFLFSA</sequence>
<accession>A0AAE4KBT8</accession>
<dbReference type="SUPFAM" id="SSF69349">
    <property type="entry name" value="Phage fibre proteins"/>
    <property type="match status" value="1"/>
</dbReference>
<evidence type="ECO:0000259" key="2">
    <source>
        <dbReference type="Pfam" id="PF04717"/>
    </source>
</evidence>
<dbReference type="SUPFAM" id="SSF69255">
    <property type="entry name" value="gp5 N-terminal domain-like"/>
    <property type="match status" value="1"/>
</dbReference>
<comment type="similarity">
    <text evidence="1">Belongs to the VgrG protein family.</text>
</comment>
<gene>
    <name evidence="5" type="ORF">RJN63_29250</name>
</gene>
<proteinExistence type="inferred from homology"/>
<evidence type="ECO:0000256" key="1">
    <source>
        <dbReference type="ARBA" id="ARBA00005558"/>
    </source>
</evidence>
<dbReference type="Gene3D" id="4.10.220.110">
    <property type="match status" value="1"/>
</dbReference>
<dbReference type="EMBL" id="JAVRAA010000033">
    <property type="protein sequence ID" value="MDT0340947.1"/>
    <property type="molecule type" value="Genomic_DNA"/>
</dbReference>
<dbReference type="AlphaFoldDB" id="A0AAE4KBT8"/>
<reference evidence="5" key="1">
    <citation type="submission" date="2023-02" db="EMBL/GenBank/DDBJ databases">
        <title>Description of Herbaspirillum huttiense subsp. nephrolepsisexaltata and Herbaspirillum huttiense subsp. lycopersicon.</title>
        <authorList>
            <person name="Poudel M."/>
            <person name="Sharma A."/>
            <person name="Goss E."/>
            <person name="Tapia J.H."/>
            <person name="Harmon C.M."/>
            <person name="Jones J.B."/>
        </authorList>
    </citation>
    <scope>NUCLEOTIDE SEQUENCE</scope>
    <source>
        <strain evidence="5">NC40101</strain>
    </source>
</reference>
<dbReference type="Gene3D" id="2.30.110.50">
    <property type="match status" value="1"/>
</dbReference>
<dbReference type="NCBIfam" id="TIGR03361">
    <property type="entry name" value="VI_Rhs_Vgr"/>
    <property type="match status" value="1"/>
</dbReference>
<evidence type="ECO:0000313" key="5">
    <source>
        <dbReference type="EMBL" id="MDT0340947.1"/>
    </source>
</evidence>
<evidence type="ECO:0000259" key="3">
    <source>
        <dbReference type="Pfam" id="PF10106"/>
    </source>
</evidence>
<dbReference type="RefSeq" id="WP_310839171.1">
    <property type="nucleotide sequence ID" value="NZ_JAVLSM010000032.1"/>
</dbReference>
<dbReference type="Gene3D" id="3.55.50.10">
    <property type="entry name" value="Baseplate protein-like domains"/>
    <property type="match status" value="1"/>
</dbReference>
<feature type="domain" description="Gp5/Type VI secretion system Vgr protein OB-fold" evidence="2">
    <location>
        <begin position="411"/>
        <end position="477"/>
    </location>
</feature>
<dbReference type="Pfam" id="PF05954">
    <property type="entry name" value="Phage_GPD"/>
    <property type="match status" value="1"/>
</dbReference>
<dbReference type="InterPro" id="IPR006533">
    <property type="entry name" value="T6SS_Vgr_RhsGE"/>
</dbReference>
<comment type="caution">
    <text evidence="5">The sequence shown here is derived from an EMBL/GenBank/DDBJ whole genome shotgun (WGS) entry which is preliminary data.</text>
</comment>
<feature type="domain" description="DUF2345" evidence="3">
    <location>
        <begin position="650"/>
        <end position="796"/>
    </location>
</feature>
<feature type="domain" description="Putative type VI secretion system Rhs element associated Vgr" evidence="4">
    <location>
        <begin position="511"/>
        <end position="614"/>
    </location>
</feature>
<name>A0AAE4KBT8_9BURK</name>
<dbReference type="NCBIfam" id="TIGR01646">
    <property type="entry name" value="vgr_GE"/>
    <property type="match status" value="1"/>
</dbReference>
<organism evidence="5">
    <name type="scientific">Herbaspirillum huttiense subsp. nephrolepidis</name>
    <dbReference type="NCBI Taxonomy" id="3075126"/>
    <lineage>
        <taxon>Bacteria</taxon>
        <taxon>Pseudomonadati</taxon>
        <taxon>Pseudomonadota</taxon>
        <taxon>Betaproteobacteria</taxon>
        <taxon>Burkholderiales</taxon>
        <taxon>Oxalobacteraceae</taxon>
        <taxon>Herbaspirillum</taxon>
    </lineage>
</organism>
<dbReference type="Gene3D" id="2.40.50.230">
    <property type="entry name" value="Gp5 N-terminal domain"/>
    <property type="match status" value="1"/>
</dbReference>
<dbReference type="InterPro" id="IPR037026">
    <property type="entry name" value="Vgr_OB-fold_dom_sf"/>
</dbReference>
<dbReference type="InterPro" id="IPR006531">
    <property type="entry name" value="Gp5/Vgr_OB"/>
</dbReference>